<evidence type="ECO:0000313" key="2">
    <source>
        <dbReference type="Proteomes" id="UP001566132"/>
    </source>
</evidence>
<reference evidence="1 2" key="1">
    <citation type="submission" date="2024-05" db="EMBL/GenBank/DDBJ databases">
        <title>Genetic variation in Jamaican populations of the coffee berry borer (Hypothenemus hampei).</title>
        <authorList>
            <person name="Errbii M."/>
            <person name="Myrie A."/>
        </authorList>
    </citation>
    <scope>NUCLEOTIDE SEQUENCE [LARGE SCALE GENOMIC DNA]</scope>
    <source>
        <strain evidence="1">JA-Hopewell-2020-01-JO</strain>
        <tissue evidence="1">Whole body</tissue>
    </source>
</reference>
<protein>
    <submittedName>
        <fullName evidence="1">Uncharacterized protein</fullName>
    </submittedName>
</protein>
<dbReference type="Proteomes" id="UP001566132">
    <property type="component" value="Unassembled WGS sequence"/>
</dbReference>
<sequence length="111" mass="12985">MLQNNLTKVLNDLTQRINVYLGSREQYRNDPLEGDASFPNRINSDITILNQDDLLRNILLKHLLNSLYTNNITAIINRQMYQLENGRIIVDVCKYEIEQCQYEGIDILLKT</sequence>
<accession>A0ABD1EYH1</accession>
<dbReference type="EMBL" id="JBDJPC010000004">
    <property type="protein sequence ID" value="KAL1505876.1"/>
    <property type="molecule type" value="Genomic_DNA"/>
</dbReference>
<proteinExistence type="predicted"/>
<dbReference type="AlphaFoldDB" id="A0ABD1EYH1"/>
<gene>
    <name evidence="1" type="ORF">ABEB36_005333</name>
</gene>
<comment type="caution">
    <text evidence="1">The sequence shown here is derived from an EMBL/GenBank/DDBJ whole genome shotgun (WGS) entry which is preliminary data.</text>
</comment>
<evidence type="ECO:0000313" key="1">
    <source>
        <dbReference type="EMBL" id="KAL1505876.1"/>
    </source>
</evidence>
<organism evidence="1 2">
    <name type="scientific">Hypothenemus hampei</name>
    <name type="common">Coffee berry borer</name>
    <dbReference type="NCBI Taxonomy" id="57062"/>
    <lineage>
        <taxon>Eukaryota</taxon>
        <taxon>Metazoa</taxon>
        <taxon>Ecdysozoa</taxon>
        <taxon>Arthropoda</taxon>
        <taxon>Hexapoda</taxon>
        <taxon>Insecta</taxon>
        <taxon>Pterygota</taxon>
        <taxon>Neoptera</taxon>
        <taxon>Endopterygota</taxon>
        <taxon>Coleoptera</taxon>
        <taxon>Polyphaga</taxon>
        <taxon>Cucujiformia</taxon>
        <taxon>Curculionidae</taxon>
        <taxon>Scolytinae</taxon>
        <taxon>Hypothenemus</taxon>
    </lineage>
</organism>
<keyword evidence="2" id="KW-1185">Reference proteome</keyword>
<name>A0ABD1EYH1_HYPHA</name>